<dbReference type="GO" id="GO:0016787">
    <property type="term" value="F:hydrolase activity"/>
    <property type="evidence" value="ECO:0007669"/>
    <property type="project" value="UniProtKB-KW"/>
</dbReference>
<organism evidence="4 5">
    <name type="scientific">Exophiala bonariae</name>
    <dbReference type="NCBI Taxonomy" id="1690606"/>
    <lineage>
        <taxon>Eukaryota</taxon>
        <taxon>Fungi</taxon>
        <taxon>Dikarya</taxon>
        <taxon>Ascomycota</taxon>
        <taxon>Pezizomycotina</taxon>
        <taxon>Eurotiomycetes</taxon>
        <taxon>Chaetothyriomycetidae</taxon>
        <taxon>Chaetothyriales</taxon>
        <taxon>Herpotrichiellaceae</taxon>
        <taxon>Exophiala</taxon>
    </lineage>
</organism>
<name>A0AAV9NLP4_9EURO</name>
<feature type="compositionally biased region" description="Polar residues" evidence="2">
    <location>
        <begin position="119"/>
        <end position="128"/>
    </location>
</feature>
<keyword evidence="5" id="KW-1185">Reference proteome</keyword>
<dbReference type="AlphaFoldDB" id="A0AAV9NLP4"/>
<accession>A0AAV9NLP4</accession>
<feature type="compositionally biased region" description="Polar residues" evidence="2">
    <location>
        <begin position="46"/>
        <end position="60"/>
    </location>
</feature>
<feature type="compositionally biased region" description="Basic and acidic residues" evidence="2">
    <location>
        <begin position="28"/>
        <end position="44"/>
    </location>
</feature>
<dbReference type="Proteomes" id="UP001358417">
    <property type="component" value="Unassembled WGS sequence"/>
</dbReference>
<feature type="region of interest" description="Disordered" evidence="2">
    <location>
        <begin position="107"/>
        <end position="181"/>
    </location>
</feature>
<dbReference type="InterPro" id="IPR012462">
    <property type="entry name" value="UFSP1/2_DUB_cat"/>
</dbReference>
<comment type="caution">
    <text evidence="4">The sequence shown here is derived from an EMBL/GenBank/DDBJ whole genome shotgun (WGS) entry which is preliminary data.</text>
</comment>
<evidence type="ECO:0000313" key="5">
    <source>
        <dbReference type="Proteomes" id="UP001358417"/>
    </source>
</evidence>
<proteinExistence type="predicted"/>
<dbReference type="RefSeq" id="XP_064710563.1">
    <property type="nucleotide sequence ID" value="XM_064851560.1"/>
</dbReference>
<feature type="domain" description="UFSP1/2/DUB catalytic" evidence="3">
    <location>
        <begin position="251"/>
        <end position="473"/>
    </location>
</feature>
<evidence type="ECO:0000313" key="4">
    <source>
        <dbReference type="EMBL" id="KAK5061466.1"/>
    </source>
</evidence>
<dbReference type="EMBL" id="JAVRRD010000003">
    <property type="protein sequence ID" value="KAK5061466.1"/>
    <property type="molecule type" value="Genomic_DNA"/>
</dbReference>
<feature type="region of interest" description="Disordered" evidence="2">
    <location>
        <begin position="28"/>
        <end position="62"/>
    </location>
</feature>
<dbReference type="Gene3D" id="3.90.70.130">
    <property type="match status" value="1"/>
</dbReference>
<dbReference type="GeneID" id="89976174"/>
<sequence>MSQPPLNDFELAQLLAFEEAGLPAELALHDVLHEPSTKTRHDEEGANSSPLPVPQAQSNDGDVDEQWVGCFCGERVHVLELDAHADMHAQENLSGVDIDLTSETRMPQPLTTEHHPHSITKSFTTSIPESLRNVDQAPNRTPTRGSKKRRPSLKEIFLGTSASPKSKSPYKAVSSKQGKTRRLGRAELGPFAHEHQMPAWLHRMLQEGAKVTITNRIGSDGTLQRVETIANETPGLVPVLARLSQLDKTVERAFYCSPDVCHVAKMPKEGGFCGYRNIQMMVSYIQAAGATGSSRFPGRIPNILKVQDLIEQAWDMGFNSIGRVETGGIRLTRKYIGTPEAQALFMSLDVPCEAAAYTSTKSVEADETMMCAVCEYFDDESTEDNDDKVVITEKPPIYFQHPGHSMTIVGVECRSDGLVNLVVFDPMFNPSVDLKRLALSTSRNFKCNAPEKLMKAHRRGGKYLSKYRAFELLKLTSSTPSSED</sequence>
<gene>
    <name evidence="4" type="ORF">LTR84_008009</name>
</gene>
<feature type="compositionally biased region" description="Low complexity" evidence="2">
    <location>
        <begin position="161"/>
        <end position="176"/>
    </location>
</feature>
<reference evidence="4 5" key="1">
    <citation type="submission" date="2023-08" db="EMBL/GenBank/DDBJ databases">
        <title>Black Yeasts Isolated from many extreme environments.</title>
        <authorList>
            <person name="Coleine C."/>
            <person name="Stajich J.E."/>
            <person name="Selbmann L."/>
        </authorList>
    </citation>
    <scope>NUCLEOTIDE SEQUENCE [LARGE SCALE GENOMIC DNA]</scope>
    <source>
        <strain evidence="4 5">CCFEE 5792</strain>
    </source>
</reference>
<keyword evidence="1" id="KW-0378">Hydrolase</keyword>
<evidence type="ECO:0000256" key="1">
    <source>
        <dbReference type="ARBA" id="ARBA00022801"/>
    </source>
</evidence>
<evidence type="ECO:0000259" key="3">
    <source>
        <dbReference type="Pfam" id="PF07910"/>
    </source>
</evidence>
<dbReference type="Pfam" id="PF07910">
    <property type="entry name" value="Peptidase_C78"/>
    <property type="match status" value="1"/>
</dbReference>
<protein>
    <recommendedName>
        <fullName evidence="3">UFSP1/2/DUB catalytic domain-containing protein</fullName>
    </recommendedName>
</protein>
<evidence type="ECO:0000256" key="2">
    <source>
        <dbReference type="SAM" id="MobiDB-lite"/>
    </source>
</evidence>